<feature type="transmembrane region" description="Helical" evidence="1">
    <location>
        <begin position="176"/>
        <end position="200"/>
    </location>
</feature>
<accession>A0A820VEA7</accession>
<keyword evidence="1" id="KW-0472">Membrane</keyword>
<feature type="transmembrane region" description="Helical" evidence="1">
    <location>
        <begin position="89"/>
        <end position="109"/>
    </location>
</feature>
<evidence type="ECO:0000313" key="7">
    <source>
        <dbReference type="Proteomes" id="UP000663851"/>
    </source>
</evidence>
<protein>
    <recommendedName>
        <fullName evidence="2">YrhK domain-containing protein</fullName>
    </recommendedName>
</protein>
<feature type="transmembrane region" description="Helical" evidence="1">
    <location>
        <begin position="49"/>
        <end position="69"/>
    </location>
</feature>
<dbReference type="AlphaFoldDB" id="A0A820VEA7"/>
<evidence type="ECO:0000313" key="3">
    <source>
        <dbReference type="EMBL" id="CAF3429214.1"/>
    </source>
</evidence>
<feature type="domain" description="YrhK" evidence="2">
    <location>
        <begin position="51"/>
        <end position="101"/>
    </location>
</feature>
<dbReference type="Proteomes" id="UP000663848">
    <property type="component" value="Unassembled WGS sequence"/>
</dbReference>
<dbReference type="EMBL" id="CAJOBQ010001640">
    <property type="protein sequence ID" value="CAF4504053.1"/>
    <property type="molecule type" value="Genomic_DNA"/>
</dbReference>
<gene>
    <name evidence="3" type="ORF">FME351_LOCUS11659</name>
    <name evidence="4" type="ORF">HFQ381_LOCUS27692</name>
    <name evidence="6" type="ORF">QYT958_LOCUS33334</name>
    <name evidence="5" type="ORF">TSG867_LOCUS21326</name>
</gene>
<dbReference type="Proteomes" id="UP000663851">
    <property type="component" value="Unassembled WGS sequence"/>
</dbReference>
<evidence type="ECO:0000313" key="5">
    <source>
        <dbReference type="EMBL" id="CAF4504053.1"/>
    </source>
</evidence>
<dbReference type="Proteomes" id="UP000663869">
    <property type="component" value="Unassembled WGS sequence"/>
</dbReference>
<keyword evidence="1" id="KW-1133">Transmembrane helix</keyword>
<sequence>MTTYVEISSKTIENHLHDYTDGSMPISMNKATESVSVTQENLLDRPRSLLWRLFHGINYFIASLCFVGASTMFLDRLRQAGPSTAAAAGWLYTIGSFLFLLSDLVDWWYSRLGCFCYKKYEEVYEKENADLFRYEQGTILGQITRAEIGFNFFLSACGSVLYLAGSILFIPCFENYVVIGLCLVISASSVVVAAQSWKVYRAGCTSLTDRLDHRFHFVNLFNDISCLLMDIFSGLGGAFFIVGTTFFLPQYYTNSPFGNNRPAGLCLCGSVFFTLSGVVVNYRHYYLVKPRDQDSHTVQHNYYQCNFRSY</sequence>
<dbReference type="EMBL" id="CAJOBO010003668">
    <property type="protein sequence ID" value="CAF4499904.1"/>
    <property type="molecule type" value="Genomic_DNA"/>
</dbReference>
<dbReference type="Proteomes" id="UP000663862">
    <property type="component" value="Unassembled WGS sequence"/>
</dbReference>
<organism evidence="4 7">
    <name type="scientific">Rotaria socialis</name>
    <dbReference type="NCBI Taxonomy" id="392032"/>
    <lineage>
        <taxon>Eukaryota</taxon>
        <taxon>Metazoa</taxon>
        <taxon>Spiralia</taxon>
        <taxon>Gnathifera</taxon>
        <taxon>Rotifera</taxon>
        <taxon>Eurotatoria</taxon>
        <taxon>Bdelloidea</taxon>
        <taxon>Philodinida</taxon>
        <taxon>Philodinidae</taxon>
        <taxon>Rotaria</taxon>
    </lineage>
</organism>
<feature type="transmembrane region" description="Helical" evidence="1">
    <location>
        <begin position="262"/>
        <end position="282"/>
    </location>
</feature>
<proteinExistence type="predicted"/>
<feature type="transmembrane region" description="Helical" evidence="1">
    <location>
        <begin position="148"/>
        <end position="170"/>
    </location>
</feature>
<feature type="transmembrane region" description="Helical" evidence="1">
    <location>
        <begin position="220"/>
        <end position="242"/>
    </location>
</feature>
<dbReference type="InterPro" id="IPR025424">
    <property type="entry name" value="YrhK_domain"/>
</dbReference>
<reference evidence="4" key="1">
    <citation type="submission" date="2021-02" db="EMBL/GenBank/DDBJ databases">
        <authorList>
            <person name="Nowell W R."/>
        </authorList>
    </citation>
    <scope>NUCLEOTIDE SEQUENCE</scope>
</reference>
<dbReference type="EMBL" id="CAJOBR010022679">
    <property type="protein sequence ID" value="CAF4949096.1"/>
    <property type="molecule type" value="Genomic_DNA"/>
</dbReference>
<evidence type="ECO:0000313" key="4">
    <source>
        <dbReference type="EMBL" id="CAF4499904.1"/>
    </source>
</evidence>
<keyword evidence="1" id="KW-0812">Transmembrane</keyword>
<name>A0A820VEA7_9BILA</name>
<evidence type="ECO:0000259" key="2">
    <source>
        <dbReference type="Pfam" id="PF14145"/>
    </source>
</evidence>
<comment type="caution">
    <text evidence="4">The sequence shown here is derived from an EMBL/GenBank/DDBJ whole genome shotgun (WGS) entry which is preliminary data.</text>
</comment>
<evidence type="ECO:0000256" key="1">
    <source>
        <dbReference type="SAM" id="Phobius"/>
    </source>
</evidence>
<dbReference type="EMBL" id="CAJNYU010001359">
    <property type="protein sequence ID" value="CAF3429214.1"/>
    <property type="molecule type" value="Genomic_DNA"/>
</dbReference>
<dbReference type="Pfam" id="PF14145">
    <property type="entry name" value="YrhK"/>
    <property type="match status" value="1"/>
</dbReference>
<evidence type="ECO:0000313" key="6">
    <source>
        <dbReference type="EMBL" id="CAF4949096.1"/>
    </source>
</evidence>